<proteinExistence type="inferred from homology"/>
<name>A0AAN8MS49_9PEZI</name>
<dbReference type="Pfam" id="PF03099">
    <property type="entry name" value="BPL_LplA_LipB"/>
    <property type="match status" value="1"/>
</dbReference>
<accession>A0AAN8MS49</accession>
<dbReference type="SUPFAM" id="SSF52317">
    <property type="entry name" value="Class I glutamine amidotransferase-like"/>
    <property type="match status" value="1"/>
</dbReference>
<feature type="domain" description="BPL/LPL catalytic" evidence="3">
    <location>
        <begin position="469"/>
        <end position="677"/>
    </location>
</feature>
<protein>
    <submittedName>
        <fullName evidence="4">Biotin holocarboxylase synthetase, variant 2</fullName>
    </submittedName>
</protein>
<dbReference type="InterPro" id="IPR029062">
    <property type="entry name" value="Class_I_gatase-like"/>
</dbReference>
<sequence length="758" mass="81900">MWDYINPGSTQVPTLEVIGYYTDFPTTISPCLVYLGKKISSRRGGGGGVLLRAIITPCSVAGCLVQPSISSSNSVSGIPSSSSSSQRHPANDNCPVDMNVLVYSGPGTSAESVRQCINTLRRLLTPHYAIVPIGAEAFIKDPWASTCVLVCLPGGADLGYCKALNGAGNRILRQYVRRGGKYLGFCAGAYFASANIEFEKGDPSLEVTGARELGFFPGLCRGAAFKGFKYNSEAGARLCQLDATRMLSDMGAPDSFKSYYNGGGVFIDANGLKDRGVDVLARYRDKLDIGQEGGNAAAVGCHIGAGYAILIGAHPEFVAGTPEQSSMVQMEGGGSPGGWKYNEEQRLMFMSALLKVLGLKSNSSKDPTSPILSGLHLSGLNSADVVSLLKGLRDVGIPREDGASPVVIEAETTTFLFGEQDTTLTESTTGASTTDDSTTIYVKTYKNGLPADEKTPYFNIPAYFQNLCTYQKQSKKKLSYGSLLLYGELMTSTNSILDKNFKLLQKLPPGFMVVATKQTAARGRGSNPWISPLGGLVFSVVVRHNIKHAVKAPVVFIQYLIALSIVKAIKLYDVGYDKMPVYIKWPNDIYAKSTKGMSTQPEKGGFAKIGGILVSANFAGDEFVLVIGCGINVTNSVPTTSLKILAEAIDPPLPAYEHEKLLAKIIVTFELYYTRFLDEGFRAFEREYYEHWLHSGQVVDLESSSNSKACIQGISMDDGMLVVSEIDEHNMHTGKEFKLQADGNSFDFFNGLLRRKKD</sequence>
<evidence type="ECO:0000313" key="4">
    <source>
        <dbReference type="EMBL" id="KAK6347719.1"/>
    </source>
</evidence>
<evidence type="ECO:0000256" key="1">
    <source>
        <dbReference type="ARBA" id="ARBA00009934"/>
    </source>
</evidence>
<dbReference type="Gene3D" id="3.30.930.10">
    <property type="entry name" value="Bira Bifunctional Protein, Domain 2"/>
    <property type="match status" value="1"/>
</dbReference>
<keyword evidence="2" id="KW-0436">Ligase</keyword>
<keyword evidence="5" id="KW-1185">Reference proteome</keyword>
<dbReference type="InterPro" id="IPR045864">
    <property type="entry name" value="aa-tRNA-synth_II/BPL/LPL"/>
</dbReference>
<dbReference type="Proteomes" id="UP001313282">
    <property type="component" value="Unassembled WGS sequence"/>
</dbReference>
<dbReference type="InterPro" id="IPR019197">
    <property type="entry name" value="Biotin-prot_ligase_N"/>
</dbReference>
<dbReference type="EMBL" id="JAVHNR010000003">
    <property type="protein sequence ID" value="KAK6347719.1"/>
    <property type="molecule type" value="Genomic_DNA"/>
</dbReference>
<dbReference type="PANTHER" id="PTHR12835:SF5">
    <property type="entry name" value="BIOTIN--PROTEIN LIGASE"/>
    <property type="match status" value="1"/>
</dbReference>
<dbReference type="InterPro" id="IPR004143">
    <property type="entry name" value="BPL_LPL_catalytic"/>
</dbReference>
<dbReference type="NCBIfam" id="TIGR00121">
    <property type="entry name" value="birA_ligase"/>
    <property type="match status" value="1"/>
</dbReference>
<dbReference type="PROSITE" id="PS51733">
    <property type="entry name" value="BPL_LPL_CATALYTIC"/>
    <property type="match status" value="1"/>
</dbReference>
<dbReference type="SUPFAM" id="SSF55681">
    <property type="entry name" value="Class II aaRS and biotin synthetases"/>
    <property type="match status" value="1"/>
</dbReference>
<evidence type="ECO:0000259" key="3">
    <source>
        <dbReference type="PROSITE" id="PS51733"/>
    </source>
</evidence>
<gene>
    <name evidence="4" type="primary">BPL1_1</name>
    <name evidence="4" type="ORF">TWF718_005555</name>
</gene>
<dbReference type="Gene3D" id="3.40.50.880">
    <property type="match status" value="1"/>
</dbReference>
<evidence type="ECO:0000313" key="5">
    <source>
        <dbReference type="Proteomes" id="UP001313282"/>
    </source>
</evidence>
<organism evidence="4 5">
    <name type="scientific">Orbilia javanica</name>
    <dbReference type="NCBI Taxonomy" id="47235"/>
    <lineage>
        <taxon>Eukaryota</taxon>
        <taxon>Fungi</taxon>
        <taxon>Dikarya</taxon>
        <taxon>Ascomycota</taxon>
        <taxon>Pezizomycotina</taxon>
        <taxon>Orbiliomycetes</taxon>
        <taxon>Orbiliales</taxon>
        <taxon>Orbiliaceae</taxon>
        <taxon>Orbilia</taxon>
    </lineage>
</organism>
<dbReference type="GO" id="GO:0005737">
    <property type="term" value="C:cytoplasm"/>
    <property type="evidence" value="ECO:0007669"/>
    <property type="project" value="TreeGrafter"/>
</dbReference>
<evidence type="ECO:0000256" key="2">
    <source>
        <dbReference type="ARBA" id="ARBA00022598"/>
    </source>
</evidence>
<dbReference type="InterPro" id="IPR004408">
    <property type="entry name" value="Biotin_CoA_COase_ligase"/>
</dbReference>
<dbReference type="CDD" id="cd03144">
    <property type="entry name" value="GATase1_ScBLP_like"/>
    <property type="match status" value="1"/>
</dbReference>
<dbReference type="AlphaFoldDB" id="A0AAN8MS49"/>
<reference evidence="4 5" key="1">
    <citation type="submission" date="2019-10" db="EMBL/GenBank/DDBJ databases">
        <authorList>
            <person name="Palmer J.M."/>
        </authorList>
    </citation>
    <scope>NUCLEOTIDE SEQUENCE [LARGE SCALE GENOMIC DNA]</scope>
    <source>
        <strain evidence="4 5">TWF718</strain>
    </source>
</reference>
<dbReference type="PANTHER" id="PTHR12835">
    <property type="entry name" value="BIOTIN PROTEIN LIGASE"/>
    <property type="match status" value="1"/>
</dbReference>
<dbReference type="CDD" id="cd16442">
    <property type="entry name" value="BPL"/>
    <property type="match status" value="1"/>
</dbReference>
<comment type="caution">
    <text evidence="4">The sequence shown here is derived from an EMBL/GenBank/DDBJ whole genome shotgun (WGS) entry which is preliminary data.</text>
</comment>
<dbReference type="Pfam" id="PF09825">
    <property type="entry name" value="BPL_N"/>
    <property type="match status" value="1"/>
</dbReference>
<comment type="similarity">
    <text evidence="1">Belongs to the biotin--protein ligase family.</text>
</comment>
<dbReference type="GO" id="GO:0004077">
    <property type="term" value="F:biotin--[biotin carboxyl-carrier protein] ligase activity"/>
    <property type="evidence" value="ECO:0007669"/>
    <property type="project" value="InterPro"/>
</dbReference>